<comment type="caution">
    <text evidence="1">The sequence shown here is derived from an EMBL/GenBank/DDBJ whole genome shotgun (WGS) entry which is preliminary data.</text>
</comment>
<evidence type="ECO:0000313" key="2">
    <source>
        <dbReference type="Proteomes" id="UP001304461"/>
    </source>
</evidence>
<dbReference type="EMBL" id="JAYGHX010000001">
    <property type="protein sequence ID" value="MEA5390105.1"/>
    <property type="molecule type" value="Genomic_DNA"/>
</dbReference>
<protein>
    <submittedName>
        <fullName evidence="1">Uncharacterized protein</fullName>
    </submittedName>
</protein>
<accession>A0ABU5RQQ5</accession>
<gene>
    <name evidence="1" type="ORF">VB738_02405</name>
</gene>
<organism evidence="1 2">
    <name type="scientific">Cyanobium gracile UHCC 0139</name>
    <dbReference type="NCBI Taxonomy" id="3110308"/>
    <lineage>
        <taxon>Bacteria</taxon>
        <taxon>Bacillati</taxon>
        <taxon>Cyanobacteriota</taxon>
        <taxon>Cyanophyceae</taxon>
        <taxon>Synechococcales</taxon>
        <taxon>Prochlorococcaceae</taxon>
        <taxon>Cyanobium</taxon>
    </lineage>
</organism>
<proteinExistence type="predicted"/>
<reference evidence="1 2" key="1">
    <citation type="submission" date="2023-12" db="EMBL/GenBank/DDBJ databases">
        <title>Baltic Sea Cyanobacteria.</title>
        <authorList>
            <person name="Delbaje E."/>
            <person name="Fewer D.P."/>
            <person name="Shishido T.K."/>
        </authorList>
    </citation>
    <scope>NUCLEOTIDE SEQUENCE [LARGE SCALE GENOMIC DNA]</scope>
    <source>
        <strain evidence="1 2">UHCC 0139</strain>
    </source>
</reference>
<sequence>MDLLEFSVNPNVQEAICSEPAKLEVESLDVDPKKSMGNIDGFVRSKTCQGLRLSGGGCDPIHIFWYRKTKSLNWWRL</sequence>
<dbReference type="Proteomes" id="UP001304461">
    <property type="component" value="Unassembled WGS sequence"/>
</dbReference>
<name>A0ABU5RQQ5_9CYAN</name>
<keyword evidence="2" id="KW-1185">Reference proteome</keyword>
<dbReference type="RefSeq" id="WP_323304222.1">
    <property type="nucleotide sequence ID" value="NZ_JAYGHX010000001.1"/>
</dbReference>
<evidence type="ECO:0000313" key="1">
    <source>
        <dbReference type="EMBL" id="MEA5390105.1"/>
    </source>
</evidence>